<dbReference type="InterPro" id="IPR044925">
    <property type="entry name" value="His-Me_finger_sf"/>
</dbReference>
<dbReference type="OrthoDB" id="6631788at2"/>
<keyword evidence="3" id="KW-1185">Reference proteome</keyword>
<dbReference type="Pfam" id="PF13392">
    <property type="entry name" value="HNH_3"/>
    <property type="match status" value="1"/>
</dbReference>
<reference evidence="2 3" key="1">
    <citation type="submission" date="2017-07" db="EMBL/GenBank/DDBJ databases">
        <title>The complete genome sequence of Bacillus mesonae strain H20-5, an efficient strain improving plant abiotic stress resistance.</title>
        <authorList>
            <person name="Kim S.Y."/>
            <person name="Song H."/>
            <person name="Sang M.K."/>
            <person name="Weon H.-Y."/>
            <person name="Song J."/>
        </authorList>
    </citation>
    <scope>NUCLEOTIDE SEQUENCE [LARGE SCALE GENOMIC DNA]</scope>
    <source>
        <strain evidence="2 3">H20-5</strain>
    </source>
</reference>
<feature type="domain" description="HNH nuclease" evidence="1">
    <location>
        <begin position="54"/>
        <end position="104"/>
    </location>
</feature>
<dbReference type="SMART" id="SM00507">
    <property type="entry name" value="HNHc"/>
    <property type="match status" value="1"/>
</dbReference>
<name>A0A3Q9QW36_9BACI</name>
<protein>
    <recommendedName>
        <fullName evidence="1">HNH nuclease domain-containing protein</fullName>
    </recommendedName>
</protein>
<dbReference type="Proteomes" id="UP000282892">
    <property type="component" value="Chromosome"/>
</dbReference>
<dbReference type="Pfam" id="PF07463">
    <property type="entry name" value="NUMOD4"/>
    <property type="match status" value="1"/>
</dbReference>
<evidence type="ECO:0000313" key="2">
    <source>
        <dbReference type="EMBL" id="AZU60103.1"/>
    </source>
</evidence>
<dbReference type="SUPFAM" id="SSF54060">
    <property type="entry name" value="His-Me finger endonucleases"/>
    <property type="match status" value="1"/>
</dbReference>
<dbReference type="Gene3D" id="1.10.10.10">
    <property type="entry name" value="Winged helix-like DNA-binding domain superfamily/Winged helix DNA-binding domain"/>
    <property type="match status" value="1"/>
</dbReference>
<organism evidence="2 3">
    <name type="scientific">Neobacillus mesonae</name>
    <dbReference type="NCBI Taxonomy" id="1193713"/>
    <lineage>
        <taxon>Bacteria</taxon>
        <taxon>Bacillati</taxon>
        <taxon>Bacillota</taxon>
        <taxon>Bacilli</taxon>
        <taxon>Bacillales</taxon>
        <taxon>Bacillaceae</taxon>
        <taxon>Neobacillus</taxon>
    </lineage>
</organism>
<dbReference type="KEGG" id="nmk:CHR53_01820"/>
<sequence length="179" mass="20234">MENEIYKDVPNYEGLYKVSNLGNVICLKKGKKRIMKQSIGTYGYVVFGVNKNGKYKTMRTHVIVCELFNEKPKSNVKLQVNHKDGNKQNNRADNLEFVTAKENIKHAFVNELAINKGKKRKAVQQKTLKGDIINTYPTLRAGARAVNGNSTGISSACSRKINTYKGFIWDYYEDGPIHG</sequence>
<proteinExistence type="predicted"/>
<evidence type="ECO:0000259" key="1">
    <source>
        <dbReference type="SMART" id="SM00507"/>
    </source>
</evidence>
<dbReference type="Gene3D" id="3.90.75.20">
    <property type="match status" value="1"/>
</dbReference>
<evidence type="ECO:0000313" key="3">
    <source>
        <dbReference type="Proteomes" id="UP000282892"/>
    </source>
</evidence>
<dbReference type="RefSeq" id="WP_127484620.1">
    <property type="nucleotide sequence ID" value="NZ_CP022572.1"/>
</dbReference>
<dbReference type="AlphaFoldDB" id="A0A3Q9QW36"/>
<dbReference type="GO" id="GO:0016788">
    <property type="term" value="F:hydrolase activity, acting on ester bonds"/>
    <property type="evidence" value="ECO:0007669"/>
    <property type="project" value="InterPro"/>
</dbReference>
<dbReference type="EMBL" id="CP022572">
    <property type="protein sequence ID" value="AZU60103.1"/>
    <property type="molecule type" value="Genomic_DNA"/>
</dbReference>
<gene>
    <name evidence="2" type="ORF">CHR53_01820</name>
</gene>
<dbReference type="InterPro" id="IPR036388">
    <property type="entry name" value="WH-like_DNA-bd_sf"/>
</dbReference>
<dbReference type="InterPro" id="IPR003615">
    <property type="entry name" value="HNH_nuc"/>
</dbReference>
<dbReference type="InterPro" id="IPR010902">
    <property type="entry name" value="NUMOD4"/>
</dbReference>
<accession>A0A3Q9QW36</accession>